<feature type="region of interest" description="Disordered" evidence="1">
    <location>
        <begin position="116"/>
        <end position="143"/>
    </location>
</feature>
<dbReference type="AlphaFoldDB" id="A0ABD1PYU7"/>
<reference evidence="3" key="1">
    <citation type="submission" date="2024-07" db="EMBL/GenBank/DDBJ databases">
        <title>Two chromosome-level genome assemblies of Korean endemic species Abeliophyllum distichum and Forsythia ovata (Oleaceae).</title>
        <authorList>
            <person name="Jang H."/>
        </authorList>
    </citation>
    <scope>NUCLEOTIDE SEQUENCE [LARGE SCALE GENOMIC DNA]</scope>
</reference>
<evidence type="ECO:0000313" key="3">
    <source>
        <dbReference type="Proteomes" id="UP001604277"/>
    </source>
</evidence>
<sequence>MELTEDERPWFKNEVERRVSSSGVDILPQDTTFEAILQGKLLTCHTRHPRQNKPKTLFVYNFFNSGVSNRSFGILNGDPCSVSNRFSGILNGDPCRLNEYFIGNCIPYNGNGQAHEKKMQKELEKQDMLRQKREEQIKKEMER</sequence>
<accession>A0ABD1PYU7</accession>
<comment type="caution">
    <text evidence="2">The sequence shown here is derived from an EMBL/GenBank/DDBJ whole genome shotgun (WGS) entry which is preliminary data.</text>
</comment>
<organism evidence="2 3">
    <name type="scientific">Forsythia ovata</name>
    <dbReference type="NCBI Taxonomy" id="205694"/>
    <lineage>
        <taxon>Eukaryota</taxon>
        <taxon>Viridiplantae</taxon>
        <taxon>Streptophyta</taxon>
        <taxon>Embryophyta</taxon>
        <taxon>Tracheophyta</taxon>
        <taxon>Spermatophyta</taxon>
        <taxon>Magnoliopsida</taxon>
        <taxon>eudicotyledons</taxon>
        <taxon>Gunneridae</taxon>
        <taxon>Pentapetalae</taxon>
        <taxon>asterids</taxon>
        <taxon>lamiids</taxon>
        <taxon>Lamiales</taxon>
        <taxon>Oleaceae</taxon>
        <taxon>Forsythieae</taxon>
        <taxon>Forsythia</taxon>
    </lineage>
</organism>
<protein>
    <submittedName>
        <fullName evidence="2">Uncharacterized protein</fullName>
    </submittedName>
</protein>
<keyword evidence="3" id="KW-1185">Reference proteome</keyword>
<name>A0ABD1PYU7_9LAMI</name>
<evidence type="ECO:0000256" key="1">
    <source>
        <dbReference type="SAM" id="MobiDB-lite"/>
    </source>
</evidence>
<evidence type="ECO:0000313" key="2">
    <source>
        <dbReference type="EMBL" id="KAL2468787.1"/>
    </source>
</evidence>
<dbReference type="Proteomes" id="UP001604277">
    <property type="component" value="Unassembled WGS sequence"/>
</dbReference>
<proteinExistence type="predicted"/>
<dbReference type="EMBL" id="JBFOLJ010000016">
    <property type="protein sequence ID" value="KAL2468787.1"/>
    <property type="molecule type" value="Genomic_DNA"/>
</dbReference>
<gene>
    <name evidence="2" type="ORF">Fot_50363</name>
</gene>